<feature type="transmembrane region" description="Helical" evidence="7">
    <location>
        <begin position="338"/>
        <end position="363"/>
    </location>
</feature>
<feature type="transmembrane region" description="Helical" evidence="7">
    <location>
        <begin position="496"/>
        <end position="518"/>
    </location>
</feature>
<keyword evidence="2" id="KW-0813">Transport</keyword>
<keyword evidence="3 7" id="KW-0812">Transmembrane</keyword>
<evidence type="ECO:0000313" key="9">
    <source>
        <dbReference type="Proteomes" id="UP000006666"/>
    </source>
</evidence>
<feature type="transmembrane region" description="Helical" evidence="7">
    <location>
        <begin position="197"/>
        <end position="219"/>
    </location>
</feature>
<feature type="region of interest" description="Disordered" evidence="6">
    <location>
        <begin position="530"/>
        <end position="553"/>
    </location>
</feature>
<feature type="transmembrane region" description="Helical" evidence="7">
    <location>
        <begin position="32"/>
        <end position="51"/>
    </location>
</feature>
<dbReference type="AlphaFoldDB" id="C7NF27"/>
<dbReference type="EMBL" id="CP001686">
    <property type="protein sequence ID" value="ACV05851.1"/>
    <property type="molecule type" value="Genomic_DNA"/>
</dbReference>
<dbReference type="PANTHER" id="PTHR42948:SF1">
    <property type="entry name" value="TRANSPORTER"/>
    <property type="match status" value="1"/>
</dbReference>
<dbReference type="STRING" id="478801.Ksed_07970"/>
<dbReference type="SUPFAM" id="SSF161070">
    <property type="entry name" value="SNF-like"/>
    <property type="match status" value="1"/>
</dbReference>
<protein>
    <submittedName>
        <fullName evidence="8">SNF family Na+-dependent transporter</fullName>
    </submittedName>
</protein>
<evidence type="ECO:0000256" key="1">
    <source>
        <dbReference type="ARBA" id="ARBA00004141"/>
    </source>
</evidence>
<dbReference type="PROSITE" id="PS50267">
    <property type="entry name" value="NA_NEUROTRAN_SYMP_3"/>
    <property type="match status" value="1"/>
</dbReference>
<keyword evidence="9" id="KW-1185">Reference proteome</keyword>
<feature type="transmembrane region" description="Helical" evidence="7">
    <location>
        <begin position="63"/>
        <end position="84"/>
    </location>
</feature>
<feature type="transmembrane region" description="Helical" evidence="7">
    <location>
        <begin position="405"/>
        <end position="426"/>
    </location>
</feature>
<dbReference type="InterPro" id="IPR037272">
    <property type="entry name" value="SNS_sf"/>
</dbReference>
<dbReference type="RefSeq" id="WP_012802266.1">
    <property type="nucleotide sequence ID" value="NC_013169.1"/>
</dbReference>
<feature type="transmembrane region" description="Helical" evidence="7">
    <location>
        <begin position="447"/>
        <end position="468"/>
    </location>
</feature>
<evidence type="ECO:0000256" key="5">
    <source>
        <dbReference type="ARBA" id="ARBA00023136"/>
    </source>
</evidence>
<feature type="transmembrane region" description="Helical" evidence="7">
    <location>
        <begin position="239"/>
        <end position="264"/>
    </location>
</feature>
<gene>
    <name evidence="8" type="ordered locus">Ksed_07970</name>
</gene>
<evidence type="ECO:0000256" key="3">
    <source>
        <dbReference type="ARBA" id="ARBA00022692"/>
    </source>
</evidence>
<evidence type="ECO:0000256" key="4">
    <source>
        <dbReference type="ARBA" id="ARBA00022989"/>
    </source>
</evidence>
<sequence>MSQNAGGATAYRPSAPPEAGNGGREAFSARSVFILAAIGSAVGLGNIWRYPMVAYESGGGAFLIPYLVALTTAAIPLLFLDYALGHKYRGASPLAFKRLRRWLEPFGWVQVLMCFVIATYYAVVLAWALRYFFYAFTTEWGSDTGAFFEGELLEVTEIGALGHFVTPTLIALAGLWILCIGIVAVGVDKGIGLANRVFLPLLILVFGALVVRALFLEGAATGLDAFFTPDWNAIKDPDVWVAAYGQVFFSTSVAIGAMLTYASYLKRRTNLTGSGLVVGFSNASFEVLAGIGVFACLGFLAVQQGVGVEDAAAGGPGLTFVVFPALINEMPFGNVFGVLFFGCLVVAGITSLISLMQVVGAAFGEKFGLAPRTGTLVTGAVMAAVSVFFYARSTALHVLDVTDNWVNNVVLVTAAGLAALAVAFAARALPELARHLNAVSSFKVGRLWMLCVAVITPAVLALATWQSVSTLVSDGYPSGTDDAGNPVYYPSEFVNIFGWGMTAALVVLALLLSVIPWIKEHERARAHELDEHGNDLNDPAGHRSPEYVEGGRA</sequence>
<reference evidence="8 9" key="1">
    <citation type="journal article" date="2009" name="Stand. Genomic Sci.">
        <title>Complete genome sequence of Kytococcus sedentarius type strain (541).</title>
        <authorList>
            <person name="Sims D."/>
            <person name="Brettin T."/>
            <person name="Detter J.C."/>
            <person name="Han C."/>
            <person name="Lapidus A."/>
            <person name="Copeland A."/>
            <person name="Glavina Del Rio T."/>
            <person name="Nolan M."/>
            <person name="Chen F."/>
            <person name="Lucas S."/>
            <person name="Tice H."/>
            <person name="Cheng J.F."/>
            <person name="Bruce D."/>
            <person name="Goodwin L."/>
            <person name="Pitluck S."/>
            <person name="Ovchinnikova G."/>
            <person name="Pati A."/>
            <person name="Ivanova N."/>
            <person name="Mavrommatis K."/>
            <person name="Chen A."/>
            <person name="Palaniappan K."/>
            <person name="D'haeseleer P."/>
            <person name="Chain P."/>
            <person name="Bristow J."/>
            <person name="Eisen J.A."/>
            <person name="Markowitz V."/>
            <person name="Hugenholtz P."/>
            <person name="Schneider S."/>
            <person name="Goker M."/>
            <person name="Pukall R."/>
            <person name="Kyrpides N.C."/>
            <person name="Klenk H.P."/>
        </authorList>
    </citation>
    <scope>NUCLEOTIDE SEQUENCE [LARGE SCALE GENOMIC DNA]</scope>
    <source>
        <strain evidence="9">ATCC 14392 / DSM 20547 / JCM 11482 / CCUG 33030 / NBRC 15357 / NCTC 11040 / CCM 314 / 541</strain>
    </source>
</reference>
<dbReference type="HOGENOM" id="CLU_006855_3_3_11"/>
<dbReference type="Pfam" id="PF00209">
    <property type="entry name" value="SNF"/>
    <property type="match status" value="2"/>
</dbReference>
<dbReference type="eggNOG" id="COG0733">
    <property type="taxonomic scope" value="Bacteria"/>
</dbReference>
<dbReference type="InterPro" id="IPR000175">
    <property type="entry name" value="Na/ntran_symport"/>
</dbReference>
<evidence type="ECO:0000256" key="7">
    <source>
        <dbReference type="SAM" id="Phobius"/>
    </source>
</evidence>
<dbReference type="NCBIfam" id="NF037979">
    <property type="entry name" value="Na_transp"/>
    <property type="match status" value="1"/>
</dbReference>
<organism evidence="8 9">
    <name type="scientific">Kytococcus sedentarius (strain ATCC 14392 / DSM 20547 / JCM 11482 / CCUG 33030 / NBRC 15357 / NCTC 11040 / CCM 314 / 541)</name>
    <name type="common">Micrococcus sedentarius</name>
    <dbReference type="NCBI Taxonomy" id="478801"/>
    <lineage>
        <taxon>Bacteria</taxon>
        <taxon>Bacillati</taxon>
        <taxon>Actinomycetota</taxon>
        <taxon>Actinomycetes</taxon>
        <taxon>Micrococcales</taxon>
        <taxon>Kytococcaceae</taxon>
        <taxon>Kytococcus</taxon>
    </lineage>
</organism>
<feature type="region of interest" description="Disordered" evidence="6">
    <location>
        <begin position="1"/>
        <end position="23"/>
    </location>
</feature>
<feature type="transmembrane region" description="Helical" evidence="7">
    <location>
        <begin position="375"/>
        <end position="393"/>
    </location>
</feature>
<proteinExistence type="predicted"/>
<accession>C7NF27</accession>
<feature type="transmembrane region" description="Helical" evidence="7">
    <location>
        <begin position="164"/>
        <end position="185"/>
    </location>
</feature>
<name>C7NF27_KYTSD</name>
<dbReference type="GO" id="GO:0016020">
    <property type="term" value="C:membrane"/>
    <property type="evidence" value="ECO:0007669"/>
    <property type="project" value="UniProtKB-SubCell"/>
</dbReference>
<dbReference type="Proteomes" id="UP000006666">
    <property type="component" value="Chromosome"/>
</dbReference>
<evidence type="ECO:0000256" key="2">
    <source>
        <dbReference type="ARBA" id="ARBA00022448"/>
    </source>
</evidence>
<dbReference type="KEGG" id="kse:Ksed_07970"/>
<feature type="transmembrane region" description="Helical" evidence="7">
    <location>
        <begin position="276"/>
        <end position="302"/>
    </location>
</feature>
<comment type="subcellular location">
    <subcellularLocation>
        <location evidence="1">Membrane</location>
        <topology evidence="1">Multi-pass membrane protein</topology>
    </subcellularLocation>
</comment>
<feature type="transmembrane region" description="Helical" evidence="7">
    <location>
        <begin position="105"/>
        <end position="129"/>
    </location>
</feature>
<dbReference type="PANTHER" id="PTHR42948">
    <property type="entry name" value="TRANSPORTER"/>
    <property type="match status" value="1"/>
</dbReference>
<dbReference type="CDD" id="cd10334">
    <property type="entry name" value="SLC6sbd_u1"/>
    <property type="match status" value="1"/>
</dbReference>
<keyword evidence="5 7" id="KW-0472">Membrane</keyword>
<dbReference type="PRINTS" id="PR00176">
    <property type="entry name" value="NANEUSMPORT"/>
</dbReference>
<keyword evidence="4 7" id="KW-1133">Transmembrane helix</keyword>
<evidence type="ECO:0000256" key="6">
    <source>
        <dbReference type="SAM" id="MobiDB-lite"/>
    </source>
</evidence>
<evidence type="ECO:0000313" key="8">
    <source>
        <dbReference type="EMBL" id="ACV05851.1"/>
    </source>
</evidence>